<name>A0ABY2WHH6_9FLAO</name>
<dbReference type="InterPro" id="IPR011990">
    <property type="entry name" value="TPR-like_helical_dom_sf"/>
</dbReference>
<evidence type="ECO:0000313" key="3">
    <source>
        <dbReference type="Proteomes" id="UP000751614"/>
    </source>
</evidence>
<sequence>MKNVLTKLTLCVLVLATSYSCQDQLEELYQDPDGFSKSQADAAGVSIIAGYFTSQLTQGFYLRGDYGAQYHQMRSGSRVMGTGVQLYYMAPEAFGVSYTLRDVENDWGSNGFNRSVFNQLNSNWVKGILWAQKEFNNIAEADRSKLDVLFMRLLHALKGYAYQRGIDGYDNVPYFQTGSAGALDGERAEWLGQEEVYPIIIAELGEIEEYLSTLELDASELSVFQNQDVIFNGSIMQWRKYINSLRLRWAMTVSERLPDLTTATINELAGKPLFDEANDVAGLADIAIVDPSRLQRELGITRAFRERADECRAPKRYLEDAMFCIPTEESVVVEGETLYYFSGDNAAEGLENGTVDPRIKYVFSSDILGRYIGAETSWDNGSDPNSYLNKIIRTYYINDPIMTDVNVTEVSFGSEDGDEQTIALSADLEGTLVGREAFLLDAFRGYLTSSSDTNFQIGTDNNMIAEFNVRPLYNFDIRYPTLHAVETELSLAEAAVRGFGNAGSAREHYANAIKLSCDYWYDINNDNTYSQQTVPAFPSNMDPSRIERDRPSKEYDAAAFAEYAAQQFDTMTDQEKVQAIFNQLQLHYGLFNFEVPWTSARRLISYLGDNPGSPYETFRWKERFLYNPNIQATDPAAWAIISQTDDPDIPVWFTGRNTKWKNVLE</sequence>
<proteinExistence type="predicted"/>
<comment type="caution">
    <text evidence="2">The sequence shown here is derived from an EMBL/GenBank/DDBJ whole genome shotgun (WGS) entry which is preliminary data.</text>
</comment>
<dbReference type="RefSeq" id="WP_138838792.1">
    <property type="nucleotide sequence ID" value="NZ_VCNI01000003.1"/>
</dbReference>
<dbReference type="EMBL" id="VCNI01000003">
    <property type="protein sequence ID" value="TMU51047.1"/>
    <property type="molecule type" value="Genomic_DNA"/>
</dbReference>
<dbReference type="PROSITE" id="PS51257">
    <property type="entry name" value="PROKAR_LIPOPROTEIN"/>
    <property type="match status" value="1"/>
</dbReference>
<dbReference type="Gene3D" id="1.25.40.390">
    <property type="match status" value="2"/>
</dbReference>
<evidence type="ECO:0000313" key="2">
    <source>
        <dbReference type="EMBL" id="TMU51047.1"/>
    </source>
</evidence>
<dbReference type="InterPro" id="IPR041662">
    <property type="entry name" value="SusD-like_2"/>
</dbReference>
<dbReference type="Proteomes" id="UP000751614">
    <property type="component" value="Unassembled WGS sequence"/>
</dbReference>
<dbReference type="SUPFAM" id="SSF48452">
    <property type="entry name" value="TPR-like"/>
    <property type="match status" value="1"/>
</dbReference>
<gene>
    <name evidence="2" type="ORF">FGG15_17665</name>
</gene>
<organism evidence="2 3">
    <name type="scientific">Flagellimonas algicola</name>
    <dbReference type="NCBI Taxonomy" id="2583815"/>
    <lineage>
        <taxon>Bacteria</taxon>
        <taxon>Pseudomonadati</taxon>
        <taxon>Bacteroidota</taxon>
        <taxon>Flavobacteriia</taxon>
        <taxon>Flavobacteriales</taxon>
        <taxon>Flavobacteriaceae</taxon>
        <taxon>Flagellimonas</taxon>
    </lineage>
</organism>
<evidence type="ECO:0000256" key="1">
    <source>
        <dbReference type="SAM" id="SignalP"/>
    </source>
</evidence>
<protein>
    <submittedName>
        <fullName evidence="2">SusD/RagB family nutrient-binding outer membrane lipoprotein</fullName>
    </submittedName>
</protein>
<reference evidence="2 3" key="1">
    <citation type="submission" date="2019-05" db="EMBL/GenBank/DDBJ databases">
        <title>Flagellimonas sp. AsT0115, sp. nov., isolated from a marine red algae, Asparagopsis taxiformis.</title>
        <authorList>
            <person name="Kim J."/>
            <person name="Jeong S.E."/>
            <person name="Jeon C.O."/>
        </authorList>
    </citation>
    <scope>NUCLEOTIDE SEQUENCE [LARGE SCALE GENOMIC DNA]</scope>
    <source>
        <strain evidence="2 3">AsT0115</strain>
    </source>
</reference>
<keyword evidence="1" id="KW-0732">Signal</keyword>
<dbReference type="Pfam" id="PF12771">
    <property type="entry name" value="SusD-like_2"/>
    <property type="match status" value="2"/>
</dbReference>
<accession>A0ABY2WHH6</accession>
<feature type="chain" id="PRO_5046092770" evidence="1">
    <location>
        <begin position="24"/>
        <end position="665"/>
    </location>
</feature>
<keyword evidence="3" id="KW-1185">Reference proteome</keyword>
<keyword evidence="2" id="KW-0449">Lipoprotein</keyword>
<feature type="signal peptide" evidence="1">
    <location>
        <begin position="1"/>
        <end position="23"/>
    </location>
</feature>